<protein>
    <recommendedName>
        <fullName evidence="5">RRM domain-containing protein</fullName>
    </recommendedName>
</protein>
<keyword evidence="2 3" id="KW-0694">RNA-binding</keyword>
<feature type="region of interest" description="Disordered" evidence="4">
    <location>
        <begin position="362"/>
        <end position="384"/>
    </location>
</feature>
<evidence type="ECO:0000313" key="7">
    <source>
        <dbReference type="Proteomes" id="UP001626550"/>
    </source>
</evidence>
<keyword evidence="7" id="KW-1185">Reference proteome</keyword>
<dbReference type="PANTHER" id="PTHR24012">
    <property type="entry name" value="RNA BINDING PROTEIN"/>
    <property type="match status" value="1"/>
</dbReference>
<dbReference type="Pfam" id="PF00076">
    <property type="entry name" value="RRM_1"/>
    <property type="match status" value="1"/>
</dbReference>
<evidence type="ECO:0000256" key="2">
    <source>
        <dbReference type="ARBA" id="ARBA00022884"/>
    </source>
</evidence>
<dbReference type="InterPro" id="IPR035979">
    <property type="entry name" value="RBD_domain_sf"/>
</dbReference>
<organism evidence="6 7">
    <name type="scientific">Cichlidogyrus casuarinus</name>
    <dbReference type="NCBI Taxonomy" id="1844966"/>
    <lineage>
        <taxon>Eukaryota</taxon>
        <taxon>Metazoa</taxon>
        <taxon>Spiralia</taxon>
        <taxon>Lophotrochozoa</taxon>
        <taxon>Platyhelminthes</taxon>
        <taxon>Monogenea</taxon>
        <taxon>Monopisthocotylea</taxon>
        <taxon>Dactylogyridea</taxon>
        <taxon>Ancyrocephalidae</taxon>
        <taxon>Cichlidogyrus</taxon>
    </lineage>
</organism>
<accession>A0ABD2QFK1</accession>
<gene>
    <name evidence="6" type="ORF">Ciccas_003159</name>
</gene>
<feature type="domain" description="RRM" evidence="5">
    <location>
        <begin position="33"/>
        <end position="118"/>
    </location>
</feature>
<evidence type="ECO:0000259" key="5">
    <source>
        <dbReference type="PROSITE" id="PS50102"/>
    </source>
</evidence>
<evidence type="ECO:0000256" key="1">
    <source>
        <dbReference type="ARBA" id="ARBA00022737"/>
    </source>
</evidence>
<dbReference type="PROSITE" id="PS50102">
    <property type="entry name" value="RRM"/>
    <property type="match status" value="1"/>
</dbReference>
<comment type="caution">
    <text evidence="6">The sequence shown here is derived from an EMBL/GenBank/DDBJ whole genome shotgun (WGS) entry which is preliminary data.</text>
</comment>
<dbReference type="SUPFAM" id="SSF54928">
    <property type="entry name" value="RNA-binding domain, RBD"/>
    <property type="match status" value="1"/>
</dbReference>
<feature type="non-terminal residue" evidence="6">
    <location>
        <position position="399"/>
    </location>
</feature>
<dbReference type="InterPro" id="IPR000504">
    <property type="entry name" value="RRM_dom"/>
</dbReference>
<evidence type="ECO:0000256" key="3">
    <source>
        <dbReference type="PROSITE-ProRule" id="PRU00176"/>
    </source>
</evidence>
<evidence type="ECO:0000256" key="4">
    <source>
        <dbReference type="SAM" id="MobiDB-lite"/>
    </source>
</evidence>
<proteinExistence type="predicted"/>
<name>A0ABD2QFK1_9PLAT</name>
<dbReference type="Proteomes" id="UP001626550">
    <property type="component" value="Unassembled WGS sequence"/>
</dbReference>
<dbReference type="AlphaFoldDB" id="A0ABD2QFK1"/>
<sequence length="399" mass="42709">MERILSDIHGKLPVSEPMLLLAWKTNENEKDRTNLYITNIPKAWTTKDSDKLKEVFEKFGHIQSAFVMVEKSTNKSNGVGFVRFANESDALATIDSLKSNPMIINGCDQPVEAKFADKHNPETRRRKNQSVTGTQLFASPLLGSALGFGPPSMSTFGSMVSPVATALSLGSLPANSGASSSLLHATMGLATAASPCSDTTSLLQRAQNGATSFANINNPVAASPSLDQFSGLNFSASKFSLISLRLVWDLLGKKFEVVIVIREKTEFIYYGLYNNQYLRNAQPAVIPQNTTWSQSPMLAEAVMAALSNGGVTMKPGQSTFMGQSNPYSLQAAYQSLLTNAGSQGQCSAALYSKNPYNTNSCSGASASTSSNSSNATYTGLQGAGTPTPLTTEGMIYYQY</sequence>
<reference evidence="6 7" key="1">
    <citation type="submission" date="2024-11" db="EMBL/GenBank/DDBJ databases">
        <title>Adaptive evolution of stress response genes in parasites aligns with host niche diversity.</title>
        <authorList>
            <person name="Hahn C."/>
            <person name="Resl P."/>
        </authorList>
    </citation>
    <scope>NUCLEOTIDE SEQUENCE [LARGE SCALE GENOMIC DNA]</scope>
    <source>
        <strain evidence="6">EGGRZ-B1_66</strain>
        <tissue evidence="6">Body</tissue>
    </source>
</reference>
<dbReference type="GO" id="GO:0003723">
    <property type="term" value="F:RNA binding"/>
    <property type="evidence" value="ECO:0007669"/>
    <property type="project" value="UniProtKB-UniRule"/>
</dbReference>
<dbReference type="InterPro" id="IPR012677">
    <property type="entry name" value="Nucleotide-bd_a/b_plait_sf"/>
</dbReference>
<dbReference type="EMBL" id="JBJKFK010000278">
    <property type="protein sequence ID" value="KAL3318178.1"/>
    <property type="molecule type" value="Genomic_DNA"/>
</dbReference>
<dbReference type="Gene3D" id="3.30.70.330">
    <property type="match status" value="1"/>
</dbReference>
<dbReference type="SMART" id="SM00360">
    <property type="entry name" value="RRM"/>
    <property type="match status" value="1"/>
</dbReference>
<keyword evidence="1" id="KW-0677">Repeat</keyword>
<feature type="compositionally biased region" description="Low complexity" evidence="4">
    <location>
        <begin position="362"/>
        <end position="376"/>
    </location>
</feature>
<evidence type="ECO:0000313" key="6">
    <source>
        <dbReference type="EMBL" id="KAL3318178.1"/>
    </source>
</evidence>